<dbReference type="Pfam" id="PF13560">
    <property type="entry name" value="HTH_31"/>
    <property type="match status" value="1"/>
</dbReference>
<organism evidence="7 8">
    <name type="scientific">Adonisia turfae CCMR0081</name>
    <dbReference type="NCBI Taxonomy" id="2292702"/>
    <lineage>
        <taxon>Bacteria</taxon>
        <taxon>Bacillati</taxon>
        <taxon>Cyanobacteriota</taxon>
        <taxon>Adonisia</taxon>
        <taxon>Adonisia turfae</taxon>
    </lineage>
</organism>
<dbReference type="RefSeq" id="WP_163698945.1">
    <property type="nucleotide sequence ID" value="NZ_QXHD01000004.1"/>
</dbReference>
<dbReference type="CDD" id="cd00093">
    <property type="entry name" value="HTH_XRE"/>
    <property type="match status" value="1"/>
</dbReference>
<keyword evidence="8" id="KW-1185">Reference proteome</keyword>
<evidence type="ECO:0000256" key="4">
    <source>
        <dbReference type="SAM" id="MobiDB-lite"/>
    </source>
</evidence>
<dbReference type="PROSITE" id="PS00198">
    <property type="entry name" value="4FE4S_FER_1"/>
    <property type="match status" value="1"/>
</dbReference>
<dbReference type="PROSITE" id="PS51379">
    <property type="entry name" value="4FE4S_FER_2"/>
    <property type="match status" value="1"/>
</dbReference>
<gene>
    <name evidence="7" type="ORF">DXZ20_14880</name>
</gene>
<dbReference type="AlphaFoldDB" id="A0A6M0RM57"/>
<evidence type="ECO:0000313" key="8">
    <source>
        <dbReference type="Proteomes" id="UP000481033"/>
    </source>
</evidence>
<dbReference type="SUPFAM" id="SSF47413">
    <property type="entry name" value="lambda repressor-like DNA-binding domains"/>
    <property type="match status" value="1"/>
</dbReference>
<evidence type="ECO:0000256" key="2">
    <source>
        <dbReference type="ARBA" id="ARBA00023004"/>
    </source>
</evidence>
<dbReference type="InterPro" id="IPR001387">
    <property type="entry name" value="Cro/C1-type_HTH"/>
</dbReference>
<keyword evidence="2" id="KW-0408">Iron</keyword>
<sequence>MAYTIKDGCISCDSCRPQCPTGAIKPQAKWEGYWIDPTLCDDCQDLETPLCLNACNIGSLSPLVPKKGRRKSTLLPAAIADIFLSGKTTPFASSMVIWEACNVLAQRQHLPWQIDADGKFCYHRPVHRGRGEVRLRLATSPERDIPIAMPADEAMEVMAQFDIRATCLHLIFAAYAITLNSPWEEAFVINDQHIEQYLDLNKRKDLSKLDKLTLIKHLVYQVCQLLVALDWPRQGKVKAFSFDEQPIWHLVNTEYYFEKDHQGGRHLIGLSFTIRPGIWAKHFLNKQDYRNQTAFYQYGTLPKSLLTEVMSNWQQHEGAVRLLLWLLFKLRLGGDHRLTVRTLLRIAYGEDRLIEATTVRGAHKRLLKTFESDLETIYYYGLKPLFDPETYPAEIQPLWAKVIDIPNDVDDALEFWVNDANQSRSLTDTAPRDKWQRLINARLAGFELSEEWQQTVRRRAPKRRRKQSQTTQLGSLSGDVIKAARQRQNLTQRALAKHLGKSQSWVRDVEKGRFRISTEDYPRLQQTLGLK</sequence>
<dbReference type="GO" id="GO:0046872">
    <property type="term" value="F:metal ion binding"/>
    <property type="evidence" value="ECO:0007669"/>
    <property type="project" value="UniProtKB-KW"/>
</dbReference>
<dbReference type="PROSITE" id="PS50943">
    <property type="entry name" value="HTH_CROC1"/>
    <property type="match status" value="1"/>
</dbReference>
<feature type="compositionally biased region" description="Basic residues" evidence="4">
    <location>
        <begin position="457"/>
        <end position="467"/>
    </location>
</feature>
<dbReference type="Gene3D" id="1.10.260.40">
    <property type="entry name" value="lambda repressor-like DNA-binding domains"/>
    <property type="match status" value="1"/>
</dbReference>
<evidence type="ECO:0000256" key="3">
    <source>
        <dbReference type="ARBA" id="ARBA00023014"/>
    </source>
</evidence>
<feature type="region of interest" description="Disordered" evidence="4">
    <location>
        <begin position="457"/>
        <end position="478"/>
    </location>
</feature>
<reference evidence="7 8" key="1">
    <citation type="journal article" date="2020" name="Microb. Ecol.">
        <title>Ecogenomics of the Marine Benthic Filamentous Cyanobacterium Adonisia.</title>
        <authorList>
            <person name="Walter J.M."/>
            <person name="Coutinho F.H."/>
            <person name="Leomil L."/>
            <person name="Hargreaves P.I."/>
            <person name="Campeao M.E."/>
            <person name="Vieira V.V."/>
            <person name="Silva B.S."/>
            <person name="Fistarol G.O."/>
            <person name="Salomon P.S."/>
            <person name="Sawabe T."/>
            <person name="Mino S."/>
            <person name="Hosokawa M."/>
            <person name="Miyashita H."/>
            <person name="Maruyama F."/>
            <person name="van Verk M.C."/>
            <person name="Dutilh B.E."/>
            <person name="Thompson C.C."/>
            <person name="Thompson F.L."/>
        </authorList>
    </citation>
    <scope>NUCLEOTIDE SEQUENCE [LARGE SCALE GENOMIC DNA]</scope>
    <source>
        <strain evidence="7 8">CCMR0081</strain>
    </source>
</reference>
<dbReference type="InterPro" id="IPR017896">
    <property type="entry name" value="4Fe4S_Fe-S-bd"/>
</dbReference>
<feature type="domain" description="4Fe-4S ferredoxin-type" evidence="6">
    <location>
        <begin position="1"/>
        <end position="29"/>
    </location>
</feature>
<evidence type="ECO:0000259" key="6">
    <source>
        <dbReference type="PROSITE" id="PS51379"/>
    </source>
</evidence>
<dbReference type="InterPro" id="IPR017900">
    <property type="entry name" value="4Fe4S_Fe_S_CS"/>
</dbReference>
<dbReference type="GO" id="GO:0051536">
    <property type="term" value="F:iron-sulfur cluster binding"/>
    <property type="evidence" value="ECO:0007669"/>
    <property type="project" value="UniProtKB-KW"/>
</dbReference>
<evidence type="ECO:0000259" key="5">
    <source>
        <dbReference type="PROSITE" id="PS50943"/>
    </source>
</evidence>
<keyword evidence="3" id="KW-0411">Iron-sulfur</keyword>
<dbReference type="Proteomes" id="UP000481033">
    <property type="component" value="Unassembled WGS sequence"/>
</dbReference>
<feature type="domain" description="HTH cro/C1-type" evidence="5">
    <location>
        <begin position="481"/>
        <end position="519"/>
    </location>
</feature>
<evidence type="ECO:0000256" key="1">
    <source>
        <dbReference type="ARBA" id="ARBA00022723"/>
    </source>
</evidence>
<dbReference type="SMART" id="SM00530">
    <property type="entry name" value="HTH_XRE"/>
    <property type="match status" value="1"/>
</dbReference>
<dbReference type="InterPro" id="IPR010982">
    <property type="entry name" value="Lambda_DNA-bd_dom_sf"/>
</dbReference>
<comment type="caution">
    <text evidence="7">The sequence shown here is derived from an EMBL/GenBank/DDBJ whole genome shotgun (WGS) entry which is preliminary data.</text>
</comment>
<dbReference type="GO" id="GO:0003677">
    <property type="term" value="F:DNA binding"/>
    <property type="evidence" value="ECO:0007669"/>
    <property type="project" value="InterPro"/>
</dbReference>
<dbReference type="Gene3D" id="3.30.70.20">
    <property type="match status" value="1"/>
</dbReference>
<dbReference type="EMBL" id="QXHD01000004">
    <property type="protein sequence ID" value="NEZ56940.1"/>
    <property type="molecule type" value="Genomic_DNA"/>
</dbReference>
<protein>
    <submittedName>
        <fullName evidence="7">Helix-turn-helix domain-containing protein</fullName>
    </submittedName>
</protein>
<evidence type="ECO:0000313" key="7">
    <source>
        <dbReference type="EMBL" id="NEZ56940.1"/>
    </source>
</evidence>
<name>A0A6M0RM57_9CYAN</name>
<proteinExistence type="predicted"/>
<keyword evidence="1" id="KW-0479">Metal-binding</keyword>
<accession>A0A6M0RM57</accession>
<dbReference type="SUPFAM" id="SSF54862">
    <property type="entry name" value="4Fe-4S ferredoxins"/>
    <property type="match status" value="1"/>
</dbReference>